<sequence>MLSGGERYKVWHLLPLQDPPNTKNLQTHYPSHITFYKLLCPLLAVLLHIPHPLLPPHLLQEVYLSSLVRCPLWRSILSTTVLSRTRIFLIQEYRAEKAFN</sequence>
<dbReference type="KEGG" id="tml:GSTUM_00007408001"/>
<keyword evidence="2" id="KW-1185">Reference proteome</keyword>
<dbReference type="InParanoid" id="D5GGL5"/>
<accession>D5GGL5</accession>
<dbReference type="GeneID" id="9181715"/>
<proteinExistence type="predicted"/>
<dbReference type="HOGENOM" id="CLU_2308122_0_0_1"/>
<name>D5GGL5_TUBMM</name>
<evidence type="ECO:0000313" key="2">
    <source>
        <dbReference type="Proteomes" id="UP000006911"/>
    </source>
</evidence>
<gene>
    <name evidence="1" type="ORF">GSTUM_00007408001</name>
</gene>
<dbReference type="RefSeq" id="XP_002839446.1">
    <property type="nucleotide sequence ID" value="XM_002839400.1"/>
</dbReference>
<dbReference type="AlphaFoldDB" id="D5GGL5"/>
<protein>
    <submittedName>
        <fullName evidence="1">(Perigord truffle) hypothetical protein</fullName>
    </submittedName>
</protein>
<evidence type="ECO:0000313" key="1">
    <source>
        <dbReference type="EMBL" id="CAZ83637.1"/>
    </source>
</evidence>
<dbReference type="EMBL" id="FN430275">
    <property type="protein sequence ID" value="CAZ83637.1"/>
    <property type="molecule type" value="Genomic_DNA"/>
</dbReference>
<organism evidence="1 2">
    <name type="scientific">Tuber melanosporum (strain Mel28)</name>
    <name type="common">Perigord black truffle</name>
    <dbReference type="NCBI Taxonomy" id="656061"/>
    <lineage>
        <taxon>Eukaryota</taxon>
        <taxon>Fungi</taxon>
        <taxon>Dikarya</taxon>
        <taxon>Ascomycota</taxon>
        <taxon>Pezizomycotina</taxon>
        <taxon>Pezizomycetes</taxon>
        <taxon>Pezizales</taxon>
        <taxon>Tuberaceae</taxon>
        <taxon>Tuber</taxon>
    </lineage>
</organism>
<reference evidence="1 2" key="1">
    <citation type="journal article" date="2010" name="Nature">
        <title>Perigord black truffle genome uncovers evolutionary origins and mechanisms of symbiosis.</title>
        <authorList>
            <person name="Martin F."/>
            <person name="Kohler A."/>
            <person name="Murat C."/>
            <person name="Balestrini R."/>
            <person name="Coutinho P.M."/>
            <person name="Jaillon O."/>
            <person name="Montanini B."/>
            <person name="Morin E."/>
            <person name="Noel B."/>
            <person name="Percudani R."/>
            <person name="Porcel B."/>
            <person name="Rubini A."/>
            <person name="Amicucci A."/>
            <person name="Amselem J."/>
            <person name="Anthouard V."/>
            <person name="Arcioni S."/>
            <person name="Artiguenave F."/>
            <person name="Aury J.M."/>
            <person name="Ballario P."/>
            <person name="Bolchi A."/>
            <person name="Brenna A."/>
            <person name="Brun A."/>
            <person name="Buee M."/>
            <person name="Cantarel B."/>
            <person name="Chevalier G."/>
            <person name="Couloux A."/>
            <person name="Da Silva C."/>
            <person name="Denoeud F."/>
            <person name="Duplessis S."/>
            <person name="Ghignone S."/>
            <person name="Hilselberger B."/>
            <person name="Iotti M."/>
            <person name="Marcais B."/>
            <person name="Mello A."/>
            <person name="Miranda M."/>
            <person name="Pacioni G."/>
            <person name="Quesneville H."/>
            <person name="Riccioni C."/>
            <person name="Ruotolo R."/>
            <person name="Splivallo R."/>
            <person name="Stocchi V."/>
            <person name="Tisserant E."/>
            <person name="Viscomi A.R."/>
            <person name="Zambonelli A."/>
            <person name="Zampieri E."/>
            <person name="Henrissat B."/>
            <person name="Lebrun M.H."/>
            <person name="Paolocci F."/>
            <person name="Bonfante P."/>
            <person name="Ottonello S."/>
            <person name="Wincker P."/>
        </authorList>
    </citation>
    <scope>NUCLEOTIDE SEQUENCE [LARGE SCALE GENOMIC DNA]</scope>
    <source>
        <strain evidence="1 2">Mel28</strain>
    </source>
</reference>
<dbReference type="Proteomes" id="UP000006911">
    <property type="component" value="Unassembled WGS sequence"/>
</dbReference>